<keyword evidence="7" id="KW-0325">Glycoprotein</keyword>
<proteinExistence type="predicted"/>
<gene>
    <name evidence="9" type="ORF">AB4875_01225</name>
</gene>
<dbReference type="PANTHER" id="PTHR11958">
    <property type="entry name" value="SODIUM/DICARBOXYLATE SYMPORTER-RELATED"/>
    <property type="match status" value="1"/>
</dbReference>
<dbReference type="InterPro" id="IPR018107">
    <property type="entry name" value="Na-dicarboxylate_symporter_CS"/>
</dbReference>
<comment type="caution">
    <text evidence="9">The sequence shown here is derived from an EMBL/GenBank/DDBJ whole genome shotgun (WGS) entry which is preliminary data.</text>
</comment>
<dbReference type="Gene3D" id="1.10.3860.10">
    <property type="entry name" value="Sodium:dicarboxylate symporter"/>
    <property type="match status" value="1"/>
</dbReference>
<evidence type="ECO:0000313" key="9">
    <source>
        <dbReference type="EMBL" id="MEX1664084.1"/>
    </source>
</evidence>
<keyword evidence="5 8" id="KW-1133">Transmembrane helix</keyword>
<feature type="transmembrane region" description="Helical" evidence="8">
    <location>
        <begin position="337"/>
        <end position="359"/>
    </location>
</feature>
<comment type="subcellular location">
    <subcellularLocation>
        <location evidence="1">Membrane</location>
        <topology evidence="1">Multi-pass membrane protein</topology>
    </subcellularLocation>
</comment>
<feature type="transmembrane region" description="Helical" evidence="8">
    <location>
        <begin position="151"/>
        <end position="175"/>
    </location>
</feature>
<dbReference type="SUPFAM" id="SSF118215">
    <property type="entry name" value="Proton glutamate symport protein"/>
    <property type="match status" value="1"/>
</dbReference>
<dbReference type="InterPro" id="IPR050746">
    <property type="entry name" value="DAACS"/>
</dbReference>
<keyword evidence="4" id="KW-0769">Symport</keyword>
<name>A0ABV3TR58_9GAMM</name>
<dbReference type="InterPro" id="IPR036458">
    <property type="entry name" value="Na:dicarbo_symporter_sf"/>
</dbReference>
<feature type="transmembrane region" description="Helical" evidence="8">
    <location>
        <begin position="6"/>
        <end position="23"/>
    </location>
</feature>
<evidence type="ECO:0000256" key="6">
    <source>
        <dbReference type="ARBA" id="ARBA00023136"/>
    </source>
</evidence>
<evidence type="ECO:0000313" key="10">
    <source>
        <dbReference type="Proteomes" id="UP001557484"/>
    </source>
</evidence>
<evidence type="ECO:0000256" key="7">
    <source>
        <dbReference type="ARBA" id="ARBA00023180"/>
    </source>
</evidence>
<keyword evidence="10" id="KW-1185">Reference proteome</keyword>
<dbReference type="Proteomes" id="UP001557484">
    <property type="component" value="Unassembled WGS sequence"/>
</dbReference>
<dbReference type="PROSITE" id="PS00714">
    <property type="entry name" value="NA_DICARBOXYL_SYMP_2"/>
    <property type="match status" value="1"/>
</dbReference>
<organism evidence="9 10">
    <name type="scientific">Zhongshania arctica</name>
    <dbReference type="NCBI Taxonomy" id="3238302"/>
    <lineage>
        <taxon>Bacteria</taxon>
        <taxon>Pseudomonadati</taxon>
        <taxon>Pseudomonadota</taxon>
        <taxon>Gammaproteobacteria</taxon>
        <taxon>Cellvibrionales</taxon>
        <taxon>Spongiibacteraceae</taxon>
        <taxon>Zhongshania</taxon>
    </lineage>
</organism>
<keyword evidence="6 8" id="KW-0472">Membrane</keyword>
<dbReference type="RefSeq" id="WP_368374210.1">
    <property type="nucleotide sequence ID" value="NZ_JBFRYB010000001.1"/>
</dbReference>
<evidence type="ECO:0000256" key="3">
    <source>
        <dbReference type="ARBA" id="ARBA00022692"/>
    </source>
</evidence>
<keyword evidence="2" id="KW-0813">Transport</keyword>
<evidence type="ECO:0000256" key="1">
    <source>
        <dbReference type="ARBA" id="ARBA00004141"/>
    </source>
</evidence>
<accession>A0ABV3TR58</accession>
<feature type="transmembrane region" description="Helical" evidence="8">
    <location>
        <begin position="233"/>
        <end position="253"/>
    </location>
</feature>
<feature type="transmembrane region" description="Helical" evidence="8">
    <location>
        <begin position="365"/>
        <end position="386"/>
    </location>
</feature>
<sequence>MRNIPLHWQIIAAILLAVAAGVIGGPDASLGSLQLTAVYAFLGTLFLNALKMLIVPLVVSSIISGMAGVGGDKLEKLGGKTLLFYACSSLIAILIGLAVVNIIEPGGGDNRALAATISTSDPEISESLAKVEGRGTGDIVQVFVRMIPSNIVSAAANGEMLGLIFFSLLFGFFLARSKSEHAATLMHFWQGIMDIMTEITMWVMKFAPLGVFGLVAKTVAITGFAAFKPMLLFFISALIALLIHAFVALPLALRYLGGVSPRKHYAAMTPALLTAFSTASSSATLPLTLKSIQEESGVSKQVSGFVLPLGATVNMDGTALYECVAAMFIAQVYGLELGFVQQFTIVMVALLTSIGVAGIPAASLVAISVILGAIGLPLEGIGLLLVTDRILDMIRTAVNVFSDSCAAVIIARSEGEDTLIAAKP</sequence>
<evidence type="ECO:0000256" key="4">
    <source>
        <dbReference type="ARBA" id="ARBA00022847"/>
    </source>
</evidence>
<dbReference type="PANTHER" id="PTHR11958:SF63">
    <property type="entry name" value="AMINO ACID TRANSPORTER"/>
    <property type="match status" value="1"/>
</dbReference>
<feature type="transmembrane region" description="Helical" evidence="8">
    <location>
        <begin position="206"/>
        <end position="227"/>
    </location>
</feature>
<evidence type="ECO:0000256" key="5">
    <source>
        <dbReference type="ARBA" id="ARBA00022989"/>
    </source>
</evidence>
<dbReference type="EMBL" id="JBFRYB010000001">
    <property type="protein sequence ID" value="MEX1664084.1"/>
    <property type="molecule type" value="Genomic_DNA"/>
</dbReference>
<feature type="transmembrane region" description="Helical" evidence="8">
    <location>
        <begin position="82"/>
        <end position="103"/>
    </location>
</feature>
<reference evidence="9 10" key="1">
    <citation type="journal article" date="2011" name="Int. J. Syst. Evol. Microbiol.">
        <title>Zhongshania antarctica gen. nov., sp. nov. and Zhongshania guokunii sp. nov., gammaproteobacteria respectively isolated from coastal attached (fast) ice and surface seawater of the Antarctic.</title>
        <authorList>
            <person name="Li H.J."/>
            <person name="Zhang X.Y."/>
            <person name="Chen C.X."/>
            <person name="Zhang Y.J."/>
            <person name="Gao Z.M."/>
            <person name="Yu Y."/>
            <person name="Chen X.L."/>
            <person name="Chen B."/>
            <person name="Zhang Y.Z."/>
        </authorList>
    </citation>
    <scope>NUCLEOTIDE SEQUENCE [LARGE SCALE GENOMIC DNA]</scope>
    <source>
        <strain evidence="9 10">R06B22</strain>
    </source>
</reference>
<keyword evidence="3 8" id="KW-0812">Transmembrane</keyword>
<evidence type="ECO:0000256" key="8">
    <source>
        <dbReference type="SAM" id="Phobius"/>
    </source>
</evidence>
<evidence type="ECO:0000256" key="2">
    <source>
        <dbReference type="ARBA" id="ARBA00022448"/>
    </source>
</evidence>
<dbReference type="InterPro" id="IPR001991">
    <property type="entry name" value="Na-dicarboxylate_symporter"/>
</dbReference>
<dbReference type="PRINTS" id="PR00173">
    <property type="entry name" value="EDTRNSPORT"/>
</dbReference>
<protein>
    <submittedName>
        <fullName evidence="9">Dicarboxylate/amino acid:cation symporter</fullName>
    </submittedName>
</protein>
<dbReference type="Pfam" id="PF00375">
    <property type="entry name" value="SDF"/>
    <property type="match status" value="1"/>
</dbReference>